<reference evidence="5 6" key="1">
    <citation type="journal article" date="2016" name="Int. J. Syst. Evol. Microbiol.">
        <title>Acidipila dinghuensis sp. nov., an acidobacterium isolated from forest soil.</title>
        <authorList>
            <person name="Jiang Y.W."/>
            <person name="Wang J."/>
            <person name="Chen M.H."/>
            <person name="Lv Y.Y."/>
            <person name="Qiu L.H."/>
        </authorList>
    </citation>
    <scope>NUCLEOTIDE SEQUENCE [LARGE SCALE GENOMIC DNA]</scope>
    <source>
        <strain evidence="5 6">DHOF10</strain>
    </source>
</reference>
<dbReference type="GO" id="GO:0017004">
    <property type="term" value="P:cytochrome complex assembly"/>
    <property type="evidence" value="ECO:0007669"/>
    <property type="project" value="UniProtKB-KW"/>
</dbReference>
<proteinExistence type="predicted"/>
<dbReference type="InterPro" id="IPR013766">
    <property type="entry name" value="Thioredoxin_domain"/>
</dbReference>
<dbReference type="Pfam" id="PF08534">
    <property type="entry name" value="Redoxin"/>
    <property type="match status" value="1"/>
</dbReference>
<keyword evidence="3" id="KW-0676">Redox-active center</keyword>
<dbReference type="EMBL" id="SDMK01000001">
    <property type="protein sequence ID" value="RXS96906.1"/>
    <property type="molecule type" value="Genomic_DNA"/>
</dbReference>
<organism evidence="5 6">
    <name type="scientific">Silvibacterium dinghuense</name>
    <dbReference type="NCBI Taxonomy" id="1560006"/>
    <lineage>
        <taxon>Bacteria</taxon>
        <taxon>Pseudomonadati</taxon>
        <taxon>Acidobacteriota</taxon>
        <taxon>Terriglobia</taxon>
        <taxon>Terriglobales</taxon>
        <taxon>Acidobacteriaceae</taxon>
        <taxon>Silvibacterium</taxon>
    </lineage>
</organism>
<evidence type="ECO:0000313" key="6">
    <source>
        <dbReference type="Proteomes" id="UP000290253"/>
    </source>
</evidence>
<comment type="subcellular location">
    <subcellularLocation>
        <location evidence="1">Cell envelope</location>
    </subcellularLocation>
</comment>
<evidence type="ECO:0000256" key="3">
    <source>
        <dbReference type="ARBA" id="ARBA00023284"/>
    </source>
</evidence>
<dbReference type="PANTHER" id="PTHR42852">
    <property type="entry name" value="THIOL:DISULFIDE INTERCHANGE PROTEIN DSBE"/>
    <property type="match status" value="1"/>
</dbReference>
<accession>A0A4Q1SH90</accession>
<dbReference type="OrthoDB" id="25753at2"/>
<dbReference type="InterPro" id="IPR013740">
    <property type="entry name" value="Redoxin"/>
</dbReference>
<sequence length="234" mass="25589">MGRSSQSRGNSTAIATGAVGWHPLAHREASRHKRLITAPDTDLCVILMTTMRPCRSLLPLALAFMLGLSAYASDTPVGKEDPMVKGTHTKVGDQSPAVAVDELSGDTFNLAHEKGKVVLVNFWATWCGPCQIEMPRLEKEVWEKYKSNPHFAMVAIAREQTKDVVAGFAAKHTAYTFPLAYDPQRDVYKHFADIGIPRSYVIDRHGVIVFQSVGYTDADFAGLEAALSKALATN</sequence>
<evidence type="ECO:0000313" key="5">
    <source>
        <dbReference type="EMBL" id="RXS96906.1"/>
    </source>
</evidence>
<dbReference type="AlphaFoldDB" id="A0A4Q1SH90"/>
<dbReference type="InterPro" id="IPR050553">
    <property type="entry name" value="Thioredoxin_ResA/DsbE_sf"/>
</dbReference>
<evidence type="ECO:0000259" key="4">
    <source>
        <dbReference type="PROSITE" id="PS51352"/>
    </source>
</evidence>
<comment type="caution">
    <text evidence="5">The sequence shown here is derived from an EMBL/GenBank/DDBJ whole genome shotgun (WGS) entry which is preliminary data.</text>
</comment>
<dbReference type="Proteomes" id="UP000290253">
    <property type="component" value="Unassembled WGS sequence"/>
</dbReference>
<dbReference type="GO" id="GO:0016491">
    <property type="term" value="F:oxidoreductase activity"/>
    <property type="evidence" value="ECO:0007669"/>
    <property type="project" value="InterPro"/>
</dbReference>
<dbReference type="PROSITE" id="PS00194">
    <property type="entry name" value="THIOREDOXIN_1"/>
    <property type="match status" value="1"/>
</dbReference>
<feature type="domain" description="Thioredoxin" evidence="4">
    <location>
        <begin position="89"/>
        <end position="232"/>
    </location>
</feature>
<keyword evidence="2" id="KW-0201">Cytochrome c-type biogenesis</keyword>
<name>A0A4Q1SH90_9BACT</name>
<dbReference type="InterPro" id="IPR036249">
    <property type="entry name" value="Thioredoxin-like_sf"/>
</dbReference>
<dbReference type="CDD" id="cd02966">
    <property type="entry name" value="TlpA_like_family"/>
    <property type="match status" value="1"/>
</dbReference>
<gene>
    <name evidence="5" type="ORF">ESZ00_02905</name>
</gene>
<evidence type="ECO:0000256" key="2">
    <source>
        <dbReference type="ARBA" id="ARBA00022748"/>
    </source>
</evidence>
<keyword evidence="6" id="KW-1185">Reference proteome</keyword>
<evidence type="ECO:0000256" key="1">
    <source>
        <dbReference type="ARBA" id="ARBA00004196"/>
    </source>
</evidence>
<dbReference type="Gene3D" id="3.40.30.10">
    <property type="entry name" value="Glutaredoxin"/>
    <property type="match status" value="1"/>
</dbReference>
<protein>
    <submittedName>
        <fullName evidence="5">TlpA family protein disulfide reductase</fullName>
    </submittedName>
</protein>
<dbReference type="PROSITE" id="PS51352">
    <property type="entry name" value="THIOREDOXIN_2"/>
    <property type="match status" value="1"/>
</dbReference>
<dbReference type="SUPFAM" id="SSF52833">
    <property type="entry name" value="Thioredoxin-like"/>
    <property type="match status" value="1"/>
</dbReference>
<dbReference type="GO" id="GO:0030313">
    <property type="term" value="C:cell envelope"/>
    <property type="evidence" value="ECO:0007669"/>
    <property type="project" value="UniProtKB-SubCell"/>
</dbReference>
<dbReference type="PANTHER" id="PTHR42852:SF13">
    <property type="entry name" value="PROTEIN DIPZ"/>
    <property type="match status" value="1"/>
</dbReference>
<dbReference type="InterPro" id="IPR017937">
    <property type="entry name" value="Thioredoxin_CS"/>
</dbReference>